<dbReference type="PANTHER" id="PTHR43304:SF1">
    <property type="entry name" value="PAC DOMAIN-CONTAINING PROTEIN"/>
    <property type="match status" value="1"/>
</dbReference>
<evidence type="ECO:0000313" key="8">
    <source>
        <dbReference type="EMBL" id="RTQ48863.1"/>
    </source>
</evidence>
<evidence type="ECO:0000259" key="6">
    <source>
        <dbReference type="PROSITE" id="PS50112"/>
    </source>
</evidence>
<comment type="catalytic activity">
    <reaction evidence="1">
        <text>ATP + protein L-histidine = ADP + protein N-phospho-L-histidine.</text>
        <dbReference type="EC" id="2.7.13.3"/>
    </reaction>
</comment>
<evidence type="ECO:0000259" key="7">
    <source>
        <dbReference type="PROSITE" id="PS50113"/>
    </source>
</evidence>
<dbReference type="AlphaFoldDB" id="A0A431U190"/>
<sequence length="426" mass="48653">MTAASTDYFDLFRALPDKYLLLSPEGRVLDLNDAHAASSLPGRRREDVAGLDFFEVWPPNSDTEGEVVRRSHEHVRAQHAADIMPLIRYDLPTADGGYEERFWQATHFPVLGPGGELRFILQRTEDVTELHRAELRARQMQRELADSYERQQFILESVPAMVWTATPAGGRDYFNARWLDFTGRPAAEQLDRGWLQFLHPDDQARIRQIWDASVASGDTYQVEYRLRRHDGQYRWVLMRAVPRRNEAGEVTMWVGGGTDIHEQKQMVQELLEANEQQAALSDQAYQAYQQAEGQRDALRSLFAEVPAMFAIFRGPEHRFEYGNQRYLELFQGRYAEGKSVAEAVPEAVEQGFVALLDRVYQTGQPSGGTEVPLVLPDPQTGEQRQIYLNFSYQPFREHGQVAGVTAFAYDVTDLVRARQAQQPSAE</sequence>
<evidence type="ECO:0000256" key="2">
    <source>
        <dbReference type="ARBA" id="ARBA00012438"/>
    </source>
</evidence>
<dbReference type="RefSeq" id="WP_126693940.1">
    <property type="nucleotide sequence ID" value="NZ_RXOF01000008.1"/>
</dbReference>
<dbReference type="SMART" id="SM00086">
    <property type="entry name" value="PAC"/>
    <property type="match status" value="2"/>
</dbReference>
<dbReference type="FunFam" id="3.30.450.20:FF:000099">
    <property type="entry name" value="Sensory box sensor histidine kinase"/>
    <property type="match status" value="1"/>
</dbReference>
<dbReference type="SUPFAM" id="SSF55785">
    <property type="entry name" value="PYP-like sensor domain (PAS domain)"/>
    <property type="match status" value="3"/>
</dbReference>
<dbReference type="InterPro" id="IPR052162">
    <property type="entry name" value="Sensor_kinase/Photoreceptor"/>
</dbReference>
<dbReference type="CDD" id="cd00130">
    <property type="entry name" value="PAS"/>
    <property type="match status" value="1"/>
</dbReference>
<dbReference type="Proteomes" id="UP000282184">
    <property type="component" value="Unassembled WGS sequence"/>
</dbReference>
<keyword evidence="9" id="KW-1185">Reference proteome</keyword>
<dbReference type="InterPro" id="IPR000014">
    <property type="entry name" value="PAS"/>
</dbReference>
<dbReference type="NCBIfam" id="TIGR00229">
    <property type="entry name" value="sensory_box"/>
    <property type="match status" value="1"/>
</dbReference>
<proteinExistence type="predicted"/>
<dbReference type="SMART" id="SM00091">
    <property type="entry name" value="PAS"/>
    <property type="match status" value="3"/>
</dbReference>
<feature type="domain" description="PAC" evidence="7">
    <location>
        <begin position="220"/>
        <end position="272"/>
    </location>
</feature>
<dbReference type="Pfam" id="PF08447">
    <property type="entry name" value="PAS_3"/>
    <property type="match status" value="1"/>
</dbReference>
<dbReference type="EC" id="2.7.13.3" evidence="2"/>
<dbReference type="Pfam" id="PF08448">
    <property type="entry name" value="PAS_4"/>
    <property type="match status" value="2"/>
</dbReference>
<dbReference type="Gene3D" id="3.30.450.20">
    <property type="entry name" value="PAS domain"/>
    <property type="match status" value="3"/>
</dbReference>
<dbReference type="GO" id="GO:0004673">
    <property type="term" value="F:protein histidine kinase activity"/>
    <property type="evidence" value="ECO:0007669"/>
    <property type="project" value="UniProtKB-EC"/>
</dbReference>
<gene>
    <name evidence="8" type="ORF">EJV47_14800</name>
</gene>
<dbReference type="PANTHER" id="PTHR43304">
    <property type="entry name" value="PHYTOCHROME-LIKE PROTEIN CPH1"/>
    <property type="match status" value="1"/>
</dbReference>
<organism evidence="8 9">
    <name type="scientific">Hymenobacter gummosus</name>
    <dbReference type="NCBI Taxonomy" id="1776032"/>
    <lineage>
        <taxon>Bacteria</taxon>
        <taxon>Pseudomonadati</taxon>
        <taxon>Bacteroidota</taxon>
        <taxon>Cytophagia</taxon>
        <taxon>Cytophagales</taxon>
        <taxon>Hymenobacteraceae</taxon>
        <taxon>Hymenobacter</taxon>
    </lineage>
</organism>
<keyword evidence="5" id="KW-0418">Kinase</keyword>
<name>A0A431U190_9BACT</name>
<evidence type="ECO:0000256" key="3">
    <source>
        <dbReference type="ARBA" id="ARBA00022553"/>
    </source>
</evidence>
<dbReference type="PROSITE" id="PS50112">
    <property type="entry name" value="PAS"/>
    <property type="match status" value="1"/>
</dbReference>
<reference evidence="8 9" key="1">
    <citation type="submission" date="2018-12" db="EMBL/GenBank/DDBJ databases">
        <title>Hymenobacter gummosus sp. nov., isolated from a spring.</title>
        <authorList>
            <person name="Nie L."/>
        </authorList>
    </citation>
    <scope>NUCLEOTIDE SEQUENCE [LARGE SCALE GENOMIC DNA]</scope>
    <source>
        <strain evidence="8 9">KCTC 52166</strain>
    </source>
</reference>
<evidence type="ECO:0000256" key="5">
    <source>
        <dbReference type="ARBA" id="ARBA00022777"/>
    </source>
</evidence>
<dbReference type="EMBL" id="RXOF01000008">
    <property type="protein sequence ID" value="RTQ48863.1"/>
    <property type="molecule type" value="Genomic_DNA"/>
</dbReference>
<feature type="domain" description="PAS" evidence="6">
    <location>
        <begin position="147"/>
        <end position="217"/>
    </location>
</feature>
<keyword evidence="3" id="KW-0597">Phosphoprotein</keyword>
<evidence type="ECO:0000256" key="1">
    <source>
        <dbReference type="ARBA" id="ARBA00000085"/>
    </source>
</evidence>
<evidence type="ECO:0000313" key="9">
    <source>
        <dbReference type="Proteomes" id="UP000282184"/>
    </source>
</evidence>
<dbReference type="InterPro" id="IPR001610">
    <property type="entry name" value="PAC"/>
</dbReference>
<dbReference type="InterPro" id="IPR035965">
    <property type="entry name" value="PAS-like_dom_sf"/>
</dbReference>
<comment type="caution">
    <text evidence="8">The sequence shown here is derived from an EMBL/GenBank/DDBJ whole genome shotgun (WGS) entry which is preliminary data.</text>
</comment>
<dbReference type="OrthoDB" id="9766459at2"/>
<protein>
    <recommendedName>
        <fullName evidence="2">histidine kinase</fullName>
        <ecNumber evidence="2">2.7.13.3</ecNumber>
    </recommendedName>
</protein>
<dbReference type="PROSITE" id="PS50113">
    <property type="entry name" value="PAC"/>
    <property type="match status" value="1"/>
</dbReference>
<dbReference type="InterPro" id="IPR013656">
    <property type="entry name" value="PAS_4"/>
</dbReference>
<keyword evidence="4" id="KW-0808">Transferase</keyword>
<accession>A0A431U190</accession>
<evidence type="ECO:0000256" key="4">
    <source>
        <dbReference type="ARBA" id="ARBA00022679"/>
    </source>
</evidence>
<dbReference type="InterPro" id="IPR013655">
    <property type="entry name" value="PAS_fold_3"/>
</dbReference>
<dbReference type="InterPro" id="IPR000700">
    <property type="entry name" value="PAS-assoc_C"/>
</dbReference>